<gene>
    <name evidence="4" type="ORF">ESZ00_14885</name>
</gene>
<dbReference type="Gene3D" id="1.10.390.10">
    <property type="entry name" value="Neutral Protease Domain 2"/>
    <property type="match status" value="1"/>
</dbReference>
<dbReference type="Pfam" id="PF17899">
    <property type="entry name" value="Peptidase_M61_N"/>
    <property type="match status" value="1"/>
</dbReference>
<feature type="domain" description="Peptidase M61 N-terminal" evidence="3">
    <location>
        <begin position="55"/>
        <end position="225"/>
    </location>
</feature>
<evidence type="ECO:0000313" key="4">
    <source>
        <dbReference type="EMBL" id="RXS94643.1"/>
    </source>
</evidence>
<organism evidence="4 5">
    <name type="scientific">Silvibacterium dinghuense</name>
    <dbReference type="NCBI Taxonomy" id="1560006"/>
    <lineage>
        <taxon>Bacteria</taxon>
        <taxon>Pseudomonadati</taxon>
        <taxon>Acidobacteriota</taxon>
        <taxon>Terriglobia</taxon>
        <taxon>Terriglobales</taxon>
        <taxon>Acidobacteriaceae</taxon>
        <taxon>Silvibacterium</taxon>
    </lineage>
</organism>
<dbReference type="InterPro" id="IPR036034">
    <property type="entry name" value="PDZ_sf"/>
</dbReference>
<dbReference type="InterPro" id="IPR027268">
    <property type="entry name" value="Peptidase_M4/M1_CTD_sf"/>
</dbReference>
<feature type="signal peptide" evidence="1">
    <location>
        <begin position="1"/>
        <end position="27"/>
    </location>
</feature>
<dbReference type="Proteomes" id="UP000290253">
    <property type="component" value="Unassembled WGS sequence"/>
</dbReference>
<name>A0A4Q1SCF3_9BACT</name>
<keyword evidence="1" id="KW-0732">Signal</keyword>
<dbReference type="OrthoDB" id="9778516at2"/>
<accession>A0A4Q1SCF3</accession>
<dbReference type="InterPro" id="IPR040756">
    <property type="entry name" value="Peptidase_M61_N"/>
</dbReference>
<reference evidence="4 5" key="1">
    <citation type="journal article" date="2016" name="Int. J. Syst. Evol. Microbiol.">
        <title>Acidipila dinghuensis sp. nov., an acidobacterium isolated from forest soil.</title>
        <authorList>
            <person name="Jiang Y.W."/>
            <person name="Wang J."/>
            <person name="Chen M.H."/>
            <person name="Lv Y.Y."/>
            <person name="Qiu L.H."/>
        </authorList>
    </citation>
    <scope>NUCLEOTIDE SEQUENCE [LARGE SCALE GENOMIC DNA]</scope>
    <source>
        <strain evidence="4 5">DHOF10</strain>
    </source>
</reference>
<feature type="chain" id="PRO_5020759390" evidence="1">
    <location>
        <begin position="28"/>
        <end position="645"/>
    </location>
</feature>
<dbReference type="AlphaFoldDB" id="A0A4Q1SCF3"/>
<evidence type="ECO:0000259" key="2">
    <source>
        <dbReference type="Pfam" id="PF05299"/>
    </source>
</evidence>
<sequence length="645" mass="71442">MDSRSRWSAAALSAGLSLGLFSHAAVAQSQGPKAVPLPPPIVAPVDTPYPGTIALHVDITDTVHRVIDVHETIPVKPGQLTLLYPQWIPGNHSPTGPISKLAGLFVTANGKPLTWVRDRVDVFAFHIDVPQGVSEIEVNFQYLTPIRGREGRITFSSKLIDLSWNTVALYPAGHYSRQITFAPTLKLPEGWKYATALETASNDGNTVHFKDTTFNTLVDSPLYAGVNYKRVDLSTSAENKVFLDVFADTPEELAISPEALQGHKNLVEQAAKLYASHHYDHYDFLLSLSDTIGGEGLEHHQSSEDGTRGNYFTEWAAGVGGRDLLGHEYTHSWDGKFRRPADLWTPNFNVPMQDDLLWVYEGMTQYYGNVLTARAGMRTPEQTRDLFAAVAAGFEISPGRKWRPLVDTTNQPTVSQRSPVSWVSWQRPEDYYTEGLLIWLDADTKIRELSNGQKSLDDFAKLFYGVDNGSYVTKTYTLEDVIAALNTVQPYDWKTFLQTRVYDLHPEVPENGFTQGGYKLVYNDKVPDWQKHGDPMRGSSFATSLGLSVMGDGSIGSVWWDSVAFKAGITPDMQIIGVNGDTFSAEKLKAAVLAAEKSSDPIKLVLKYDDKLLDVALDYHGGLRIPHLERVDGTPARLDDILAAK</sequence>
<dbReference type="SUPFAM" id="SSF50156">
    <property type="entry name" value="PDZ domain-like"/>
    <property type="match status" value="1"/>
</dbReference>
<proteinExistence type="predicted"/>
<evidence type="ECO:0000259" key="3">
    <source>
        <dbReference type="Pfam" id="PF17899"/>
    </source>
</evidence>
<feature type="domain" description="Peptidase M61 catalytic" evidence="2">
    <location>
        <begin position="323"/>
        <end position="438"/>
    </location>
</feature>
<dbReference type="PIRSF" id="PIRSF016493">
    <property type="entry name" value="Glycyl_aminpptds"/>
    <property type="match status" value="1"/>
</dbReference>
<dbReference type="EMBL" id="SDMK01000003">
    <property type="protein sequence ID" value="RXS94643.1"/>
    <property type="molecule type" value="Genomic_DNA"/>
</dbReference>
<comment type="caution">
    <text evidence="4">The sequence shown here is derived from an EMBL/GenBank/DDBJ whole genome shotgun (WGS) entry which is preliminary data.</text>
</comment>
<dbReference type="Pfam" id="PF05299">
    <property type="entry name" value="Peptidase_M61"/>
    <property type="match status" value="1"/>
</dbReference>
<dbReference type="Gene3D" id="2.60.40.3650">
    <property type="match status" value="1"/>
</dbReference>
<evidence type="ECO:0000313" key="5">
    <source>
        <dbReference type="Proteomes" id="UP000290253"/>
    </source>
</evidence>
<protein>
    <submittedName>
        <fullName evidence="4">M61 family peptidase</fullName>
    </submittedName>
</protein>
<keyword evidence="5" id="KW-1185">Reference proteome</keyword>
<evidence type="ECO:0000256" key="1">
    <source>
        <dbReference type="SAM" id="SignalP"/>
    </source>
</evidence>
<dbReference type="InterPro" id="IPR024191">
    <property type="entry name" value="Peptidase_M61"/>
</dbReference>
<dbReference type="InterPro" id="IPR007963">
    <property type="entry name" value="Peptidase_M61_catalytic"/>
</dbReference>